<evidence type="ECO:0000313" key="2">
    <source>
        <dbReference type="Proteomes" id="UP000188637"/>
    </source>
</evidence>
<gene>
    <name evidence="1" type="ORF">AN640_02825</name>
</gene>
<protein>
    <submittedName>
        <fullName evidence="1">TIGR00266 family protein</fullName>
    </submittedName>
</protein>
<reference evidence="1" key="1">
    <citation type="submission" date="2016-08" db="EMBL/GenBank/DDBJ databases">
        <authorList>
            <person name="Ngugi D.K."/>
            <person name="Miyake S."/>
            <person name="Stingl U."/>
        </authorList>
    </citation>
    <scope>NUCLEOTIDE SEQUENCE</scope>
    <source>
        <strain evidence="1">SCG-D08WGA-EpuloA1</strain>
    </source>
</reference>
<proteinExistence type="predicted"/>
<sequence length="226" mass="24676">MQYNIFGDILPGLAINLDKGEEMYTQAGGMIWMDASITMDSNLKGGVFQSIGRMFTGESLFMVTYTARENDSEIVFGSTFPGEILPISLNGRYEIIAQKDAFLCAERDVKLEVTFTKKISAGLFGGEGFVLQKISGNGMVFLESTGCLVERELSRGEKILVDTGNIAAFESSVAYELKVVKGMKNILFGGEGLFLTKLTGPGKVWLQTITIDNVANRIVPFIPPLN</sequence>
<comment type="caution">
    <text evidence="1">The sequence shown here is derived from an EMBL/GenBank/DDBJ whole genome shotgun (WGS) entry which is preliminary data.</text>
</comment>
<dbReference type="EMBL" id="LJHD01000300">
    <property type="protein sequence ID" value="ONI38148.1"/>
    <property type="molecule type" value="Genomic_DNA"/>
</dbReference>
<dbReference type="Proteomes" id="UP000188637">
    <property type="component" value="Unassembled WGS sequence"/>
</dbReference>
<evidence type="ECO:0000313" key="1">
    <source>
        <dbReference type="EMBL" id="ONI38148.1"/>
    </source>
</evidence>
<keyword evidence="2" id="KW-1185">Reference proteome</keyword>
<name>A0ACC8X827_9FIRM</name>
<organism evidence="1 2">
    <name type="scientific">Candidatus Epulonipiscium fishelsonii</name>
    <dbReference type="NCBI Taxonomy" id="77094"/>
    <lineage>
        <taxon>Bacteria</taxon>
        <taxon>Bacillati</taxon>
        <taxon>Bacillota</taxon>
        <taxon>Clostridia</taxon>
        <taxon>Lachnospirales</taxon>
        <taxon>Lachnospiraceae</taxon>
        <taxon>Candidatus Epulonipiscium</taxon>
    </lineage>
</organism>
<accession>A0ACC8X827</accession>